<evidence type="ECO:0000256" key="1">
    <source>
        <dbReference type="SAM" id="MobiDB-lite"/>
    </source>
</evidence>
<feature type="compositionally biased region" description="Pro residues" evidence="1">
    <location>
        <begin position="410"/>
        <end position="428"/>
    </location>
</feature>
<feature type="compositionally biased region" description="Basic and acidic residues" evidence="1">
    <location>
        <begin position="158"/>
        <end position="184"/>
    </location>
</feature>
<sequence>MDKITHYPRNEFEHDGKQRAPSQSNVMDAKLKGFVVPSIKLSESQSHDEASESPDSKKLQDKLVAFSPKKSVQMLKYRVKNQNGEEDENKENEMEGENKENENSVKADSTWDATQDDTDPEDSGFEFGFEKKRCTLEIEPHKPIKVKDHEKIETEVHETIAVKTQDHEVETRDHGIKAEDHDLLESEDDETIKAKEAREDSDTDSFQQAASITSSCLDSLENASIVSAKEVTFTTHTAGEVSVEDRTIIEPYDDDMTAPLIPKSKHFETTIYNRDRDRHIFQLFRRSEQIDKLGLERKENDKNNIDYQKDVSYRKDIDDTAPPPPRGRRRPRPPPPGVKRLDYDTYQSLASFPEVEEEVNVPTLPSQEVSTKEEISTSSSPLQAAKEKAITLQPNISTTTLNKTKVTILPPQPFYPPSPNRPAPPPPPKDTDTTYRGHQTPVTRSEAVNRRQATSPTPSKKYKELNLRPPIPIVPLQQTMHLYGSTGNLPLPKPNHNSVKNGSQAPGKQDKDSLPGLPNFSRRRTLFGNHLTVPNANDSHLRRATYNSPSTHSVRLPAMPKSPGMQLPQRPGTSCGTNRPDSSASARSSKRERLKNFFKKF</sequence>
<feature type="region of interest" description="Disordered" evidence="1">
    <location>
        <begin position="354"/>
        <end position="385"/>
    </location>
</feature>
<evidence type="ECO:0000313" key="3">
    <source>
        <dbReference type="Proteomes" id="UP001307849"/>
    </source>
</evidence>
<name>A0AAN8PRN3_9PEZI</name>
<feature type="region of interest" description="Disordered" evidence="1">
    <location>
        <begin position="408"/>
        <end position="468"/>
    </location>
</feature>
<feature type="compositionally biased region" description="Basic and acidic residues" evidence="1">
    <location>
        <begin position="301"/>
        <end position="318"/>
    </location>
</feature>
<feature type="region of interest" description="Disordered" evidence="1">
    <location>
        <begin position="484"/>
        <end position="601"/>
    </location>
</feature>
<feature type="region of interest" description="Disordered" evidence="1">
    <location>
        <begin position="301"/>
        <end position="342"/>
    </location>
</feature>
<protein>
    <submittedName>
        <fullName evidence="2">Uncharacterized protein</fullName>
    </submittedName>
</protein>
<dbReference type="EMBL" id="JAVHJM010000001">
    <property type="protein sequence ID" value="KAK6520902.1"/>
    <property type="molecule type" value="Genomic_DNA"/>
</dbReference>
<keyword evidence="3" id="KW-1185">Reference proteome</keyword>
<dbReference type="AlphaFoldDB" id="A0AAN8PRN3"/>
<accession>A0AAN8PRN3</accession>
<feature type="compositionally biased region" description="Basic and acidic residues" evidence="1">
    <location>
        <begin position="91"/>
        <end position="105"/>
    </location>
</feature>
<feature type="compositionally biased region" description="Polar residues" evidence="1">
    <location>
        <begin position="571"/>
        <end position="581"/>
    </location>
</feature>
<dbReference type="Proteomes" id="UP001307849">
    <property type="component" value="Unassembled WGS sequence"/>
</dbReference>
<feature type="compositionally biased region" description="Basic and acidic residues" evidence="1">
    <location>
        <begin position="1"/>
        <end position="18"/>
    </location>
</feature>
<organism evidence="2 3">
    <name type="scientific">Arthrobotrys conoides</name>
    <dbReference type="NCBI Taxonomy" id="74498"/>
    <lineage>
        <taxon>Eukaryota</taxon>
        <taxon>Fungi</taxon>
        <taxon>Dikarya</taxon>
        <taxon>Ascomycota</taxon>
        <taxon>Pezizomycotina</taxon>
        <taxon>Orbiliomycetes</taxon>
        <taxon>Orbiliales</taxon>
        <taxon>Orbiliaceae</taxon>
        <taxon>Arthrobotrys</taxon>
    </lineage>
</organism>
<reference evidence="2 3" key="1">
    <citation type="submission" date="2019-10" db="EMBL/GenBank/DDBJ databases">
        <authorList>
            <person name="Palmer J.M."/>
        </authorList>
    </citation>
    <scope>NUCLEOTIDE SEQUENCE [LARGE SCALE GENOMIC DNA]</scope>
    <source>
        <strain evidence="2 3">TWF506</strain>
    </source>
</reference>
<feature type="compositionally biased region" description="Basic and acidic residues" evidence="1">
    <location>
        <begin position="191"/>
        <end position="200"/>
    </location>
</feature>
<feature type="compositionally biased region" description="Polar residues" evidence="1">
    <location>
        <begin position="495"/>
        <end position="506"/>
    </location>
</feature>
<evidence type="ECO:0000313" key="2">
    <source>
        <dbReference type="EMBL" id="KAK6520902.1"/>
    </source>
</evidence>
<feature type="region of interest" description="Disordered" evidence="1">
    <location>
        <begin position="1"/>
        <end position="126"/>
    </location>
</feature>
<feature type="compositionally biased region" description="Basic and acidic residues" evidence="1">
    <location>
        <begin position="45"/>
        <end position="61"/>
    </location>
</feature>
<feature type="compositionally biased region" description="Acidic residues" evidence="1">
    <location>
        <begin position="114"/>
        <end position="124"/>
    </location>
</feature>
<feature type="region of interest" description="Disordered" evidence="1">
    <location>
        <begin position="158"/>
        <end position="206"/>
    </location>
</feature>
<comment type="caution">
    <text evidence="2">The sequence shown here is derived from an EMBL/GenBank/DDBJ whole genome shotgun (WGS) entry which is preliminary data.</text>
</comment>
<gene>
    <name evidence="2" type="ORF">TWF506_001144</name>
</gene>
<proteinExistence type="predicted"/>